<dbReference type="InterPro" id="IPR013783">
    <property type="entry name" value="Ig-like_fold"/>
</dbReference>
<dbReference type="InterPro" id="IPR036116">
    <property type="entry name" value="FN3_sf"/>
</dbReference>
<dbReference type="InterPro" id="IPR003961">
    <property type="entry name" value="FN3_dom"/>
</dbReference>
<dbReference type="SUPFAM" id="SSF49265">
    <property type="entry name" value="Fibronectin type III"/>
    <property type="match status" value="1"/>
</dbReference>
<proteinExistence type="predicted"/>
<dbReference type="CDD" id="cd00063">
    <property type="entry name" value="FN3"/>
    <property type="match status" value="1"/>
</dbReference>
<dbReference type="SMART" id="SM00060">
    <property type="entry name" value="FN3"/>
    <property type="match status" value="1"/>
</dbReference>
<dbReference type="AlphaFoldDB" id="A0A8P0PKP8"/>
<organism evidence="3 4">
    <name type="scientific">Canis lupus familiaris</name>
    <name type="common">Dog</name>
    <name type="synonym">Canis familiaris</name>
    <dbReference type="NCBI Taxonomy" id="9615"/>
    <lineage>
        <taxon>Eukaryota</taxon>
        <taxon>Metazoa</taxon>
        <taxon>Chordata</taxon>
        <taxon>Craniata</taxon>
        <taxon>Vertebrata</taxon>
        <taxon>Euteleostomi</taxon>
        <taxon>Mammalia</taxon>
        <taxon>Eutheria</taxon>
        <taxon>Laurasiatheria</taxon>
        <taxon>Carnivora</taxon>
        <taxon>Caniformia</taxon>
        <taxon>Canidae</taxon>
        <taxon>Canis</taxon>
    </lineage>
</organism>
<dbReference type="Pfam" id="PF00041">
    <property type="entry name" value="fn3"/>
    <property type="match status" value="1"/>
</dbReference>
<dbReference type="Gene3D" id="2.60.40.10">
    <property type="entry name" value="Immunoglobulins"/>
    <property type="match status" value="1"/>
</dbReference>
<sequence length="230" mass="23997">HPRSPASKYLLTCWRPLQVLLLGDSSEEEAGAGAGAGQHGPAAAPPRDAPCDYHPCRHLQTPCAELQRRWRCRCPGLSGEDTAPDPPRLQAVTEVGDTSALVRWCAPNSAVRGYQIRYSAEGGAGNRSQSVVAGICATARQHALHGLSPATAYRVCVLAANAAGLSLPRASGLGRPRACAAFTTNCGRPRPAPRGARGAGHARARATNHGLPASRSSGDLGARTPPGRRR</sequence>
<evidence type="ECO:0000259" key="2">
    <source>
        <dbReference type="PROSITE" id="PS50853"/>
    </source>
</evidence>
<feature type="domain" description="Fibronectin type-III" evidence="2">
    <location>
        <begin position="83"/>
        <end position="179"/>
    </location>
</feature>
<feature type="compositionally biased region" description="Low complexity" evidence="1">
    <location>
        <begin position="187"/>
        <end position="199"/>
    </location>
</feature>
<dbReference type="Ensembl" id="ENSCAFT00000098186.1">
    <property type="protein sequence ID" value="ENSCAFP00000070481.1"/>
    <property type="gene ID" value="ENSCAFG00000056395.1"/>
</dbReference>
<accession>A0A8P0PKP8</accession>
<feature type="region of interest" description="Disordered" evidence="1">
    <location>
        <begin position="184"/>
        <end position="230"/>
    </location>
</feature>
<dbReference type="Proteomes" id="UP000002254">
    <property type="component" value="Chromosome 24"/>
</dbReference>
<protein>
    <recommendedName>
        <fullName evidence="2">Fibronectin type-III domain-containing protein</fullName>
    </recommendedName>
</protein>
<dbReference type="PROSITE" id="PS50853">
    <property type="entry name" value="FN3"/>
    <property type="match status" value="1"/>
</dbReference>
<evidence type="ECO:0000313" key="3">
    <source>
        <dbReference type="Ensembl" id="ENSCAFP00000070481.1"/>
    </source>
</evidence>
<evidence type="ECO:0000313" key="4">
    <source>
        <dbReference type="Proteomes" id="UP000002254"/>
    </source>
</evidence>
<reference evidence="3" key="2">
    <citation type="submission" date="2025-08" db="UniProtKB">
        <authorList>
            <consortium name="Ensembl"/>
        </authorList>
    </citation>
    <scope>IDENTIFICATION</scope>
</reference>
<evidence type="ECO:0000256" key="1">
    <source>
        <dbReference type="SAM" id="MobiDB-lite"/>
    </source>
</evidence>
<reference evidence="3 4" key="1">
    <citation type="journal article" date="2005" name="Nature">
        <title>Genome sequence, comparative analysis and haplotype structure of the domestic dog.</title>
        <authorList>
            <consortium name="Broad Sequencing Platform"/>
            <person name="Lindblad-Toh K."/>
            <person name="Wade C.M."/>
            <person name="Mikkelsen T.S."/>
            <person name="Karlsson E.K."/>
            <person name="Jaffe D.B."/>
            <person name="Kamal M."/>
            <person name="Clamp M."/>
            <person name="Chang J.L."/>
            <person name="Kulbokas E.J. III"/>
            <person name="Zody M.C."/>
            <person name="Mauceli E."/>
            <person name="Xie X."/>
            <person name="Breen M."/>
            <person name="Wayne R.K."/>
            <person name="Ostrander E.A."/>
            <person name="Ponting C.P."/>
            <person name="Galibert F."/>
            <person name="Smith D.R."/>
            <person name="DeJong P.J."/>
            <person name="Kirkness E."/>
            <person name="Alvarez P."/>
            <person name="Biagi T."/>
            <person name="Brockman W."/>
            <person name="Butler J."/>
            <person name="Chin C.W."/>
            <person name="Cook A."/>
            <person name="Cuff J."/>
            <person name="Daly M.J."/>
            <person name="DeCaprio D."/>
            <person name="Gnerre S."/>
            <person name="Grabherr M."/>
            <person name="Kellis M."/>
            <person name="Kleber M."/>
            <person name="Bardeleben C."/>
            <person name="Goodstadt L."/>
            <person name="Heger A."/>
            <person name="Hitte C."/>
            <person name="Kim L."/>
            <person name="Koepfli K.P."/>
            <person name="Parker H.G."/>
            <person name="Pollinger J.P."/>
            <person name="Searle S.M."/>
            <person name="Sutter N.B."/>
            <person name="Thomas R."/>
            <person name="Webber C."/>
            <person name="Baldwin J."/>
            <person name="Abebe A."/>
            <person name="Abouelleil A."/>
            <person name="Aftuck L."/>
            <person name="Ait-Zahra M."/>
            <person name="Aldredge T."/>
            <person name="Allen N."/>
            <person name="An P."/>
            <person name="Anderson S."/>
            <person name="Antoine C."/>
            <person name="Arachchi H."/>
            <person name="Aslam A."/>
            <person name="Ayotte L."/>
            <person name="Bachantsang P."/>
            <person name="Barry A."/>
            <person name="Bayul T."/>
            <person name="Benamara M."/>
            <person name="Berlin A."/>
            <person name="Bessette D."/>
            <person name="Blitshteyn B."/>
            <person name="Bloom T."/>
            <person name="Blye J."/>
            <person name="Boguslavskiy L."/>
            <person name="Bonnet C."/>
            <person name="Boukhgalter B."/>
            <person name="Brown A."/>
            <person name="Cahill P."/>
            <person name="Calixte N."/>
            <person name="Camarata J."/>
            <person name="Cheshatsang Y."/>
            <person name="Chu J."/>
            <person name="Citroen M."/>
            <person name="Collymore A."/>
            <person name="Cooke P."/>
            <person name="Dawoe T."/>
            <person name="Daza R."/>
            <person name="Decktor K."/>
            <person name="DeGray S."/>
            <person name="Dhargay N."/>
            <person name="Dooley K."/>
            <person name="Dooley K."/>
            <person name="Dorje P."/>
            <person name="Dorjee K."/>
            <person name="Dorris L."/>
            <person name="Duffey N."/>
            <person name="Dupes A."/>
            <person name="Egbiremolen O."/>
            <person name="Elong R."/>
            <person name="Falk J."/>
            <person name="Farina A."/>
            <person name="Faro S."/>
            <person name="Ferguson D."/>
            <person name="Ferreira P."/>
            <person name="Fisher S."/>
            <person name="FitzGerald M."/>
            <person name="Foley K."/>
            <person name="Foley C."/>
            <person name="Franke A."/>
            <person name="Friedrich D."/>
            <person name="Gage D."/>
            <person name="Garber M."/>
            <person name="Gearin G."/>
            <person name="Giannoukos G."/>
            <person name="Goode T."/>
            <person name="Goyette A."/>
            <person name="Graham J."/>
            <person name="Grandbois E."/>
            <person name="Gyaltsen K."/>
            <person name="Hafez N."/>
            <person name="Hagopian D."/>
            <person name="Hagos B."/>
            <person name="Hall J."/>
            <person name="Healy C."/>
            <person name="Hegarty R."/>
            <person name="Honan T."/>
            <person name="Horn A."/>
            <person name="Houde N."/>
            <person name="Hughes L."/>
            <person name="Hunnicutt L."/>
            <person name="Husby M."/>
            <person name="Jester B."/>
            <person name="Jones C."/>
            <person name="Kamat A."/>
            <person name="Kanga B."/>
            <person name="Kells C."/>
            <person name="Khazanovich D."/>
            <person name="Kieu A.C."/>
            <person name="Kisner P."/>
            <person name="Kumar M."/>
            <person name="Lance K."/>
            <person name="Landers T."/>
            <person name="Lara M."/>
            <person name="Lee W."/>
            <person name="Leger J.P."/>
            <person name="Lennon N."/>
            <person name="Leuper L."/>
            <person name="LeVine S."/>
            <person name="Liu J."/>
            <person name="Liu X."/>
            <person name="Lokyitsang Y."/>
            <person name="Lokyitsang T."/>
            <person name="Lui A."/>
            <person name="Macdonald J."/>
            <person name="Major J."/>
            <person name="Marabella R."/>
            <person name="Maru K."/>
            <person name="Matthews C."/>
            <person name="McDonough S."/>
            <person name="Mehta T."/>
            <person name="Meldrim J."/>
            <person name="Melnikov A."/>
            <person name="Meneus L."/>
            <person name="Mihalev A."/>
            <person name="Mihova T."/>
            <person name="Miller K."/>
            <person name="Mittelman R."/>
            <person name="Mlenga V."/>
            <person name="Mulrain L."/>
            <person name="Munson G."/>
            <person name="Navidi A."/>
            <person name="Naylor J."/>
            <person name="Nguyen T."/>
            <person name="Nguyen N."/>
            <person name="Nguyen C."/>
            <person name="Nguyen T."/>
            <person name="Nicol R."/>
            <person name="Norbu N."/>
            <person name="Norbu C."/>
            <person name="Novod N."/>
            <person name="Nyima T."/>
            <person name="Olandt P."/>
            <person name="O'Neill B."/>
            <person name="O'Neill K."/>
            <person name="Osman S."/>
            <person name="Oyono L."/>
            <person name="Patti C."/>
            <person name="Perrin D."/>
            <person name="Phunkhang P."/>
            <person name="Pierre F."/>
            <person name="Priest M."/>
            <person name="Rachupka A."/>
            <person name="Raghuraman S."/>
            <person name="Rameau R."/>
            <person name="Ray V."/>
            <person name="Raymond C."/>
            <person name="Rege F."/>
            <person name="Rise C."/>
            <person name="Rogers J."/>
            <person name="Rogov P."/>
            <person name="Sahalie J."/>
            <person name="Settipalli S."/>
            <person name="Sharpe T."/>
            <person name="Shea T."/>
            <person name="Sheehan M."/>
            <person name="Sherpa N."/>
            <person name="Shi J."/>
            <person name="Shih D."/>
            <person name="Sloan J."/>
            <person name="Smith C."/>
            <person name="Sparrow T."/>
            <person name="Stalker J."/>
            <person name="Stange-Thomann N."/>
            <person name="Stavropoulos S."/>
            <person name="Stone C."/>
            <person name="Stone S."/>
            <person name="Sykes S."/>
            <person name="Tchuinga P."/>
            <person name="Tenzing P."/>
            <person name="Tesfaye S."/>
            <person name="Thoulutsang D."/>
            <person name="Thoulutsang Y."/>
            <person name="Topham K."/>
            <person name="Topping I."/>
            <person name="Tsamla T."/>
            <person name="Vassiliev H."/>
            <person name="Venkataraman V."/>
            <person name="Vo A."/>
            <person name="Wangchuk T."/>
            <person name="Wangdi T."/>
            <person name="Weiand M."/>
            <person name="Wilkinson J."/>
            <person name="Wilson A."/>
            <person name="Yadav S."/>
            <person name="Yang S."/>
            <person name="Yang X."/>
            <person name="Young G."/>
            <person name="Yu Q."/>
            <person name="Zainoun J."/>
            <person name="Zembek L."/>
            <person name="Zimmer A."/>
            <person name="Lander E.S."/>
        </authorList>
    </citation>
    <scope>NUCLEOTIDE SEQUENCE [LARGE SCALE GENOMIC DNA]</scope>
    <source>
        <strain evidence="3">Boxer</strain>
    </source>
</reference>
<name>A0A8P0PKP8_CANLF</name>